<accession>A0A418VAH7</accession>
<name>A0A418VAH7_9DEIO</name>
<dbReference type="Proteomes" id="UP000286287">
    <property type="component" value="Unassembled WGS sequence"/>
</dbReference>
<evidence type="ECO:0008006" key="4">
    <source>
        <dbReference type="Google" id="ProtNLM"/>
    </source>
</evidence>
<organism evidence="2 3">
    <name type="scientific">Deinococcus cavernae</name>
    <dbReference type="NCBI Taxonomy" id="2320857"/>
    <lineage>
        <taxon>Bacteria</taxon>
        <taxon>Thermotogati</taxon>
        <taxon>Deinococcota</taxon>
        <taxon>Deinococci</taxon>
        <taxon>Deinococcales</taxon>
        <taxon>Deinococcaceae</taxon>
        <taxon>Deinococcus</taxon>
    </lineage>
</organism>
<evidence type="ECO:0000256" key="1">
    <source>
        <dbReference type="SAM" id="SignalP"/>
    </source>
</evidence>
<gene>
    <name evidence="2" type="ORF">D3875_17490</name>
</gene>
<feature type="chain" id="PRO_5019418369" description="DUF4402 domain-containing protein" evidence="1">
    <location>
        <begin position="22"/>
        <end position="155"/>
    </location>
</feature>
<protein>
    <recommendedName>
        <fullName evidence="4">DUF4402 domain-containing protein</fullName>
    </recommendedName>
</protein>
<reference evidence="2 3" key="1">
    <citation type="submission" date="2018-09" db="EMBL/GenBank/DDBJ databases">
        <authorList>
            <person name="Zhu H."/>
        </authorList>
    </citation>
    <scope>NUCLEOTIDE SEQUENCE [LARGE SCALE GENOMIC DNA]</scope>
    <source>
        <strain evidence="2 3">K2S05-167</strain>
    </source>
</reference>
<evidence type="ECO:0000313" key="2">
    <source>
        <dbReference type="EMBL" id="RJF73069.1"/>
    </source>
</evidence>
<dbReference type="RefSeq" id="WP_119765803.1">
    <property type="nucleotide sequence ID" value="NZ_QYUJ01000014.1"/>
</dbReference>
<feature type="signal peptide" evidence="1">
    <location>
        <begin position="1"/>
        <end position="21"/>
    </location>
</feature>
<keyword evidence="3" id="KW-1185">Reference proteome</keyword>
<proteinExistence type="predicted"/>
<dbReference type="EMBL" id="QYUJ01000014">
    <property type="protein sequence ID" value="RJF73069.1"/>
    <property type="molecule type" value="Genomic_DNA"/>
</dbReference>
<comment type="caution">
    <text evidence="2">The sequence shown here is derived from an EMBL/GenBank/DDBJ whole genome shotgun (WGS) entry which is preliminary data.</text>
</comment>
<keyword evidence="1" id="KW-0732">Signal</keyword>
<sequence>MKVTFLKIAATAALLPCTANAADIHLGLSVEGTGIIVADAPGLGIVPGVSISATTPLSQYFSARARLSAGAFVLPILRLDGTILSRGATYFGVGLGSGVALGTGDITLTQGSAVGLINVHALVGRNFKAAQVELQARAGIIYSAGLSVNYLLPNR</sequence>
<evidence type="ECO:0000313" key="3">
    <source>
        <dbReference type="Proteomes" id="UP000286287"/>
    </source>
</evidence>
<dbReference type="AlphaFoldDB" id="A0A418VAH7"/>